<evidence type="ECO:0000313" key="1">
    <source>
        <dbReference type="EMBL" id="MPC08405.1"/>
    </source>
</evidence>
<organism evidence="1 2">
    <name type="scientific">Portunus trituberculatus</name>
    <name type="common">Swimming crab</name>
    <name type="synonym">Neptunus trituberculatus</name>
    <dbReference type="NCBI Taxonomy" id="210409"/>
    <lineage>
        <taxon>Eukaryota</taxon>
        <taxon>Metazoa</taxon>
        <taxon>Ecdysozoa</taxon>
        <taxon>Arthropoda</taxon>
        <taxon>Crustacea</taxon>
        <taxon>Multicrustacea</taxon>
        <taxon>Malacostraca</taxon>
        <taxon>Eumalacostraca</taxon>
        <taxon>Eucarida</taxon>
        <taxon>Decapoda</taxon>
        <taxon>Pleocyemata</taxon>
        <taxon>Brachyura</taxon>
        <taxon>Eubrachyura</taxon>
        <taxon>Portunoidea</taxon>
        <taxon>Portunidae</taxon>
        <taxon>Portuninae</taxon>
        <taxon>Portunus</taxon>
    </lineage>
</organism>
<gene>
    <name evidence="1" type="ORF">E2C01_000991</name>
</gene>
<reference evidence="1 2" key="1">
    <citation type="submission" date="2019-05" db="EMBL/GenBank/DDBJ databases">
        <title>Another draft genome of Portunus trituberculatus and its Hox gene families provides insights of decapod evolution.</title>
        <authorList>
            <person name="Jeong J.-H."/>
            <person name="Song I."/>
            <person name="Kim S."/>
            <person name="Choi T."/>
            <person name="Kim D."/>
            <person name="Ryu S."/>
            <person name="Kim W."/>
        </authorList>
    </citation>
    <scope>NUCLEOTIDE SEQUENCE [LARGE SCALE GENOMIC DNA]</scope>
    <source>
        <tissue evidence="1">Muscle</tissue>
    </source>
</reference>
<sequence>MTSLRRDRLPAVNYPPAARVLIVFYFSVILVSCHDFQHANGNDLLLIARMPKLLRYVYSKAVHENTAFHHGSAVLCYKCE</sequence>
<dbReference type="PROSITE" id="PS51257">
    <property type="entry name" value="PROKAR_LIPOPROTEIN"/>
    <property type="match status" value="1"/>
</dbReference>
<protein>
    <submittedName>
        <fullName evidence="1">Uncharacterized protein</fullName>
    </submittedName>
</protein>
<name>A0A5B7CGN1_PORTR</name>
<dbReference type="AlphaFoldDB" id="A0A5B7CGN1"/>
<accession>A0A5B7CGN1</accession>
<evidence type="ECO:0000313" key="2">
    <source>
        <dbReference type="Proteomes" id="UP000324222"/>
    </source>
</evidence>
<dbReference type="EMBL" id="VSRR010000028">
    <property type="protein sequence ID" value="MPC08405.1"/>
    <property type="molecule type" value="Genomic_DNA"/>
</dbReference>
<dbReference type="Proteomes" id="UP000324222">
    <property type="component" value="Unassembled WGS sequence"/>
</dbReference>
<proteinExistence type="predicted"/>
<comment type="caution">
    <text evidence="1">The sequence shown here is derived from an EMBL/GenBank/DDBJ whole genome shotgun (WGS) entry which is preliminary data.</text>
</comment>
<keyword evidence="2" id="KW-1185">Reference proteome</keyword>